<evidence type="ECO:0000313" key="6">
    <source>
        <dbReference type="EMBL" id="MBC5991601.1"/>
    </source>
</evidence>
<dbReference type="PANTHER" id="PTHR46743:SF2">
    <property type="entry name" value="TEICHOIC ACIDS EXPORT ATP-BINDING PROTEIN TAGH"/>
    <property type="match status" value="1"/>
</dbReference>
<sequence length="432" mass="47867">MRMAVIKVEDLSKQYRLGELGTGTLSHDINRWWHKIRGKEDPYLRIGETNDRSTKGNSDYVWALRDINFEVKQGEVLGIIGKNGAGKSTLLKLLSRVTAPTTGSIKAKGRIASLLEVGTGFHEELTGRENIFLNGAILGMTKAEIRSKFDEIVAFSGTERYIDTPVKRYSSGMRVRLAFAVAAHLDPEILIVDEVLAVGDAEFQKKAIGKMQDVSRGGGKTVLFVSHNMEAVQNLCTKGIVLQNGRLVQSGTVSESVQYYLSNSSKMVLSKTFDAESAPGNHYAKLLSVKVVNEINPSGLFTTNTGFSLNFSILNLIDERQQLDFTYHLFDERGILVYVGSTGASHEPRFYKKGTLNIKTSFPPNILNEGVYTIGRLLFVQNRGHILTEWNDTLSFEVLPDSGGYLGSQGGKEGVLKIYNLPWEVTYNNQKV</sequence>
<comment type="similarity">
    <text evidence="1">Belongs to the ABC transporter superfamily.</text>
</comment>
<dbReference type="GO" id="GO:0016020">
    <property type="term" value="C:membrane"/>
    <property type="evidence" value="ECO:0007669"/>
    <property type="project" value="InterPro"/>
</dbReference>
<keyword evidence="2" id="KW-0813">Transport</keyword>
<proteinExistence type="inferred from homology"/>
<dbReference type="CDD" id="cd10147">
    <property type="entry name" value="Wzt_C-like"/>
    <property type="match status" value="1"/>
</dbReference>
<evidence type="ECO:0000256" key="1">
    <source>
        <dbReference type="ARBA" id="ARBA00005417"/>
    </source>
</evidence>
<evidence type="ECO:0000313" key="7">
    <source>
        <dbReference type="Proteomes" id="UP000603640"/>
    </source>
</evidence>
<dbReference type="Pfam" id="PF00005">
    <property type="entry name" value="ABC_tran"/>
    <property type="match status" value="1"/>
</dbReference>
<dbReference type="InterPro" id="IPR050683">
    <property type="entry name" value="Bact_Polysacc_Export_ATP-bd"/>
</dbReference>
<dbReference type="CDD" id="cd03220">
    <property type="entry name" value="ABC_KpsT_Wzt"/>
    <property type="match status" value="1"/>
</dbReference>
<dbReference type="PROSITE" id="PS50893">
    <property type="entry name" value="ABC_TRANSPORTER_2"/>
    <property type="match status" value="1"/>
</dbReference>
<feature type="domain" description="ABC transporter" evidence="5">
    <location>
        <begin position="44"/>
        <end position="269"/>
    </location>
</feature>
<dbReference type="AlphaFoldDB" id="A0A923SIF1"/>
<keyword evidence="4 6" id="KW-0067">ATP-binding</keyword>
<dbReference type="GO" id="GO:0016887">
    <property type="term" value="F:ATP hydrolysis activity"/>
    <property type="evidence" value="ECO:0007669"/>
    <property type="project" value="InterPro"/>
</dbReference>
<comment type="caution">
    <text evidence="6">The sequence shown here is derived from an EMBL/GenBank/DDBJ whole genome shotgun (WGS) entry which is preliminary data.</text>
</comment>
<dbReference type="InterPro" id="IPR015860">
    <property type="entry name" value="ABC_transpr_TagH-like"/>
</dbReference>
<organism evidence="6 7">
    <name type="scientific">Pontibacter cellulosilyticus</name>
    <dbReference type="NCBI Taxonomy" id="1720253"/>
    <lineage>
        <taxon>Bacteria</taxon>
        <taxon>Pseudomonadati</taxon>
        <taxon>Bacteroidota</taxon>
        <taxon>Cytophagia</taxon>
        <taxon>Cytophagales</taxon>
        <taxon>Hymenobacteraceae</taxon>
        <taxon>Pontibacter</taxon>
    </lineage>
</organism>
<gene>
    <name evidence="6" type="ORF">H8S84_01985</name>
</gene>
<name>A0A923SIF1_9BACT</name>
<dbReference type="InterPro" id="IPR027417">
    <property type="entry name" value="P-loop_NTPase"/>
</dbReference>
<reference evidence="6" key="1">
    <citation type="submission" date="2020-08" db="EMBL/GenBank/DDBJ databases">
        <title>Pontibacter sp. SD6 16S ribosomal RNA gene Genome sequencing and assembly.</title>
        <authorList>
            <person name="Kang M."/>
        </authorList>
    </citation>
    <scope>NUCLEOTIDE SEQUENCE</scope>
    <source>
        <strain evidence="6">SD6</strain>
    </source>
</reference>
<dbReference type="PROSITE" id="PS00211">
    <property type="entry name" value="ABC_TRANSPORTER_1"/>
    <property type="match status" value="1"/>
</dbReference>
<dbReference type="InterPro" id="IPR003593">
    <property type="entry name" value="AAA+_ATPase"/>
</dbReference>
<accession>A0A923SIF1</accession>
<evidence type="ECO:0000259" key="5">
    <source>
        <dbReference type="PROSITE" id="PS50893"/>
    </source>
</evidence>
<dbReference type="InterPro" id="IPR029439">
    <property type="entry name" value="Wzt_C"/>
</dbReference>
<dbReference type="PANTHER" id="PTHR46743">
    <property type="entry name" value="TEICHOIC ACIDS EXPORT ATP-BINDING PROTEIN TAGH"/>
    <property type="match status" value="1"/>
</dbReference>
<evidence type="ECO:0000256" key="4">
    <source>
        <dbReference type="ARBA" id="ARBA00022840"/>
    </source>
</evidence>
<dbReference type="Proteomes" id="UP000603640">
    <property type="component" value="Unassembled WGS sequence"/>
</dbReference>
<dbReference type="SMART" id="SM00382">
    <property type="entry name" value="AAA"/>
    <property type="match status" value="1"/>
</dbReference>
<dbReference type="GO" id="GO:0140359">
    <property type="term" value="F:ABC-type transporter activity"/>
    <property type="evidence" value="ECO:0007669"/>
    <property type="project" value="InterPro"/>
</dbReference>
<evidence type="ECO:0000256" key="2">
    <source>
        <dbReference type="ARBA" id="ARBA00022448"/>
    </source>
</evidence>
<evidence type="ECO:0000256" key="3">
    <source>
        <dbReference type="ARBA" id="ARBA00022741"/>
    </source>
</evidence>
<dbReference type="SUPFAM" id="SSF52540">
    <property type="entry name" value="P-loop containing nucleoside triphosphate hydrolases"/>
    <property type="match status" value="1"/>
</dbReference>
<keyword evidence="3" id="KW-0547">Nucleotide-binding</keyword>
<dbReference type="EMBL" id="JACRVF010000001">
    <property type="protein sequence ID" value="MBC5991601.1"/>
    <property type="molecule type" value="Genomic_DNA"/>
</dbReference>
<protein>
    <submittedName>
        <fullName evidence="6">ABC transporter ATP-binding protein</fullName>
    </submittedName>
</protein>
<dbReference type="Gene3D" id="3.40.50.300">
    <property type="entry name" value="P-loop containing nucleotide triphosphate hydrolases"/>
    <property type="match status" value="1"/>
</dbReference>
<keyword evidence="7" id="KW-1185">Reference proteome</keyword>
<dbReference type="InterPro" id="IPR017871">
    <property type="entry name" value="ABC_transporter-like_CS"/>
</dbReference>
<dbReference type="GO" id="GO:0005524">
    <property type="term" value="F:ATP binding"/>
    <property type="evidence" value="ECO:0007669"/>
    <property type="project" value="UniProtKB-KW"/>
</dbReference>
<dbReference type="InterPro" id="IPR003439">
    <property type="entry name" value="ABC_transporter-like_ATP-bd"/>
</dbReference>